<feature type="region of interest" description="Disordered" evidence="3">
    <location>
        <begin position="1270"/>
        <end position="1297"/>
    </location>
</feature>
<feature type="region of interest" description="Disordered" evidence="3">
    <location>
        <begin position="1107"/>
        <end position="1129"/>
    </location>
</feature>
<feature type="compositionally biased region" description="Polar residues" evidence="3">
    <location>
        <begin position="823"/>
        <end position="838"/>
    </location>
</feature>
<feature type="region of interest" description="Disordered" evidence="3">
    <location>
        <begin position="142"/>
        <end position="207"/>
    </location>
</feature>
<keyword evidence="4" id="KW-0732">Signal</keyword>
<feature type="region of interest" description="Disordered" evidence="3">
    <location>
        <begin position="1223"/>
        <end position="1248"/>
    </location>
</feature>
<feature type="compositionally biased region" description="Low complexity" evidence="3">
    <location>
        <begin position="722"/>
        <end position="733"/>
    </location>
</feature>
<feature type="region of interest" description="Disordered" evidence="3">
    <location>
        <begin position="557"/>
        <end position="577"/>
    </location>
</feature>
<feature type="region of interest" description="Disordered" evidence="3">
    <location>
        <begin position="899"/>
        <end position="964"/>
    </location>
</feature>
<feature type="compositionally biased region" description="Polar residues" evidence="3">
    <location>
        <begin position="605"/>
        <end position="620"/>
    </location>
</feature>
<proteinExistence type="predicted"/>
<feature type="compositionally biased region" description="Basic and acidic residues" evidence="3">
    <location>
        <begin position="991"/>
        <end position="1003"/>
    </location>
</feature>
<feature type="region of interest" description="Disordered" evidence="3">
    <location>
        <begin position="662"/>
        <end position="700"/>
    </location>
</feature>
<feature type="compositionally biased region" description="Low complexity" evidence="3">
    <location>
        <begin position="1107"/>
        <end position="1118"/>
    </location>
</feature>
<feature type="compositionally biased region" description="Polar residues" evidence="3">
    <location>
        <begin position="1050"/>
        <end position="1078"/>
    </location>
</feature>
<feature type="compositionally biased region" description="Polar residues" evidence="3">
    <location>
        <begin position="189"/>
        <end position="198"/>
    </location>
</feature>
<feature type="region of interest" description="Disordered" evidence="3">
    <location>
        <begin position="605"/>
        <end position="642"/>
    </location>
</feature>
<feature type="compositionally biased region" description="Polar residues" evidence="3">
    <location>
        <begin position="976"/>
        <end position="990"/>
    </location>
</feature>
<feature type="region of interest" description="Disordered" evidence="3">
    <location>
        <begin position="287"/>
        <end position="333"/>
    </location>
</feature>
<dbReference type="Pfam" id="PF00379">
    <property type="entry name" value="Chitin_bind_4"/>
    <property type="match status" value="1"/>
</dbReference>
<feature type="signal peptide" evidence="4">
    <location>
        <begin position="1"/>
        <end position="32"/>
    </location>
</feature>
<feature type="compositionally biased region" description="Low complexity" evidence="3">
    <location>
        <begin position="899"/>
        <end position="920"/>
    </location>
</feature>
<feature type="region of interest" description="Disordered" evidence="3">
    <location>
        <begin position="110"/>
        <end position="129"/>
    </location>
</feature>
<evidence type="ECO:0000313" key="6">
    <source>
        <dbReference type="Proteomes" id="UP000283509"/>
    </source>
</evidence>
<feature type="compositionally biased region" description="Polar residues" evidence="3">
    <location>
        <begin position="928"/>
        <end position="955"/>
    </location>
</feature>
<feature type="compositionally biased region" description="Polar residues" evidence="3">
    <location>
        <begin position="734"/>
        <end position="770"/>
    </location>
</feature>
<dbReference type="PROSITE" id="PS00233">
    <property type="entry name" value="CHIT_BIND_RR_1"/>
    <property type="match status" value="1"/>
</dbReference>
<feature type="region of interest" description="Disordered" evidence="3">
    <location>
        <begin position="783"/>
        <end position="869"/>
    </location>
</feature>
<evidence type="ECO:0000256" key="2">
    <source>
        <dbReference type="PROSITE-ProRule" id="PRU00497"/>
    </source>
</evidence>
<protein>
    <submittedName>
        <fullName evidence="5">Uncharacterized protein</fullName>
    </submittedName>
</protein>
<evidence type="ECO:0000256" key="4">
    <source>
        <dbReference type="SAM" id="SignalP"/>
    </source>
</evidence>
<feature type="compositionally biased region" description="Low complexity" evidence="3">
    <location>
        <begin position="370"/>
        <end position="386"/>
    </location>
</feature>
<feature type="region of interest" description="Disordered" evidence="3">
    <location>
        <begin position="976"/>
        <end position="1036"/>
    </location>
</feature>
<dbReference type="OrthoDB" id="7427568at2759"/>
<feature type="compositionally biased region" description="Polar residues" evidence="3">
    <location>
        <begin position="847"/>
        <end position="869"/>
    </location>
</feature>
<feature type="region of interest" description="Disordered" evidence="3">
    <location>
        <begin position="370"/>
        <end position="389"/>
    </location>
</feature>
<dbReference type="PROSITE" id="PS51155">
    <property type="entry name" value="CHIT_BIND_RR_2"/>
    <property type="match status" value="1"/>
</dbReference>
<feature type="compositionally biased region" description="Polar residues" evidence="3">
    <location>
        <begin position="783"/>
        <end position="793"/>
    </location>
</feature>
<keyword evidence="1 2" id="KW-0193">Cuticle</keyword>
<gene>
    <name evidence="5" type="ORF">C7M84_023846</name>
</gene>
<feature type="region of interest" description="Disordered" evidence="3">
    <location>
        <begin position="1050"/>
        <end position="1080"/>
    </location>
</feature>
<feature type="region of interest" description="Disordered" evidence="3">
    <location>
        <begin position="1324"/>
        <end position="1430"/>
    </location>
</feature>
<dbReference type="GO" id="GO:0042302">
    <property type="term" value="F:structural constituent of cuticle"/>
    <property type="evidence" value="ECO:0007669"/>
    <property type="project" value="UniProtKB-UniRule"/>
</dbReference>
<keyword evidence="6" id="KW-1185">Reference proteome</keyword>
<accession>A0A423U2S9</accession>
<dbReference type="Proteomes" id="UP000283509">
    <property type="component" value="Unassembled WGS sequence"/>
</dbReference>
<feature type="compositionally biased region" description="Basic and acidic residues" evidence="3">
    <location>
        <begin position="1360"/>
        <end position="1375"/>
    </location>
</feature>
<name>A0A423U2S9_PENVA</name>
<feature type="compositionally biased region" description="Polar residues" evidence="3">
    <location>
        <begin position="1006"/>
        <end position="1035"/>
    </location>
</feature>
<feature type="compositionally biased region" description="Polar residues" evidence="3">
    <location>
        <begin position="1167"/>
        <end position="1178"/>
    </location>
</feature>
<sequence>MWSGLLAIRNFHFAPKDASLLLVVCLGVAARAASPPESPAPAALLDTALQQEETQVFPQPPGHLSDSLQQRAAPQIPIYGDSEVDLEGEGPGFAAQGGVARQYSSADAAAEQSRFQEQPFRQGSFSQARRYGQTSVRLEALQSQRERQNQAAASLQTQRSQSRYSGSFPASSFQDEDSRDSGEGVRPSPQGSSVSRGSQKYKAADGDLESMRIAKQEMGSYHYSYDIHSEDTGDMKYHKESRDGDRVTGEYRVREPDGSMRIVRYTADKDNGFQATVEYMPNESKEEPEFGMKMSAKHSRTQQPRVRIQNRRPLVGPPDSQPDGFNSNFRGSDSSLQVQGEALEGRYSGVNNGGEIGVPSAERDLSVFVSSQDSQLDSSQQEFQSQNTGYSDIAQASQQQYLTGQENEQNQRQVQLQSQLQTRFRNHFKGSKDSSLQNESRIQENAHAGEQFQQVSENQSHSLNQNQLQTQVATGFQNQEIRDFQNQDVRNFQNQEVRGYQNQEVGGFQNQEVRGFQNQEVRGFQNQHTNQYLNKYRNRFQHQETDSFRKNAPLERHQTSGLQTQKFSQSQNQDSTNFQNQDTAQFENQDSITFQNQDSVQFQNQDSTQFQNQDATEFQNQDSSQSQTQGFTQFRNKQSSQFQNQDSIQFLNQGSAAFQNTKSTQLSNPDSTQFPNQGSGQFLSQDSKQFQNEDSTEFHNQNINPFEDQEYNQFQNQQSTRFQNQDSSQFQNQESTQFQTQGSPHFQNQESTQFQNQESPQIQNQGSSRFQNQDSIQFENRESAQFQNQGSHPFQNQGGRNFQNQGSTKFQNQNFGQFQNQGSDNFRNQDSNQFQEQESALFRDQDSNQFQKQESAQFQNQDSTEFETGNNNQIQMQNGHQLTGVFQERETLQNQGVGQFQNQDTNQPPNQNQNPNQFQDQRADGFQSEDSNQFQNQDTVPFQNQGRVRIQSPSTRRFPVHGIRRFPFRYRNRFNQQPTNSFQAQKNRPQLQERDQLDEDHLSGKISDSSASWDNEQYSNEAESQSQETNSQSPRYNRRQFAISLRNRFFNQNGDSPSDISLRGENTQEQGDSIQPQLRNVVRPRIRFGAQKENLGQRQRQFQINQLDSQDNSQSQAQFGTGQPYSENRFESLNNDQLLEQETDQAPEGYFQQFQQQLQTQRRSRFGNQGNSDESTNQDVEQFDDQLQHRINSQRKTLRKRIFNRPYFSRDSTRQRVWTNSPTENINQFGRPRFAPSRPNNQRVPEGLPSSLAAREDSVQLQNFREDPVPFSQRNIRYGGIAGRVPRPGKQSRQNAPDDLTLATETQQESNYQEASQYIASQRNDETPGQFHDTESDSQAASPLAPGFSFSNQQTQAPFESRDSADRLEGHRPEGHSPAQQIKGSLQLYQTQSERPFIPSGPASSQQGSAGHDSQTPRIPGFVRPSSQQA</sequence>
<feature type="compositionally biased region" description="Polar residues" evidence="3">
    <location>
        <begin position="149"/>
        <end position="173"/>
    </location>
</feature>
<feature type="compositionally biased region" description="Polar residues" evidence="3">
    <location>
        <begin position="1349"/>
        <end position="1358"/>
    </location>
</feature>
<reference evidence="5 6" key="2">
    <citation type="submission" date="2019-01" db="EMBL/GenBank/DDBJ databases">
        <title>The decoding of complex shrimp genome reveals the adaptation for benthos swimmer, frequently molting mechanism and breeding impact on genome.</title>
        <authorList>
            <person name="Sun Y."/>
            <person name="Gao Y."/>
            <person name="Yu Y."/>
        </authorList>
    </citation>
    <scope>NUCLEOTIDE SEQUENCE [LARGE SCALE GENOMIC DNA]</scope>
    <source>
        <tissue evidence="5">Muscle</tissue>
    </source>
</reference>
<dbReference type="STRING" id="6689.A0A423U2S9"/>
<feature type="compositionally biased region" description="Polar residues" evidence="3">
    <location>
        <begin position="113"/>
        <end position="129"/>
    </location>
</feature>
<feature type="chain" id="PRO_5019488457" evidence="4">
    <location>
        <begin position="33"/>
        <end position="1430"/>
    </location>
</feature>
<dbReference type="InterPro" id="IPR031311">
    <property type="entry name" value="CHIT_BIND_RR_consensus"/>
</dbReference>
<dbReference type="EMBL" id="QCYY01000754">
    <property type="protein sequence ID" value="ROT82984.1"/>
    <property type="molecule type" value="Genomic_DNA"/>
</dbReference>
<feature type="region of interest" description="Disordered" evidence="3">
    <location>
        <begin position="717"/>
        <end position="770"/>
    </location>
</feature>
<feature type="compositionally biased region" description="Low complexity" evidence="3">
    <location>
        <begin position="1400"/>
        <end position="1411"/>
    </location>
</feature>
<evidence type="ECO:0000256" key="1">
    <source>
        <dbReference type="ARBA" id="ARBA00022460"/>
    </source>
</evidence>
<dbReference type="InterPro" id="IPR000618">
    <property type="entry name" value="Insect_cuticle"/>
</dbReference>
<feature type="compositionally biased region" description="Polar residues" evidence="3">
    <location>
        <begin position="323"/>
        <end position="333"/>
    </location>
</feature>
<feature type="compositionally biased region" description="Low complexity" evidence="3">
    <location>
        <begin position="621"/>
        <end position="634"/>
    </location>
</feature>
<evidence type="ECO:0000313" key="5">
    <source>
        <dbReference type="EMBL" id="ROT82984.1"/>
    </source>
</evidence>
<feature type="compositionally biased region" description="Polar residues" evidence="3">
    <location>
        <begin position="559"/>
        <end position="577"/>
    </location>
</feature>
<comment type="caution">
    <text evidence="5">The sequence shown here is derived from an EMBL/GenBank/DDBJ whole genome shotgun (WGS) entry which is preliminary data.</text>
</comment>
<reference evidence="5 6" key="1">
    <citation type="submission" date="2018-04" db="EMBL/GenBank/DDBJ databases">
        <authorList>
            <person name="Zhang X."/>
            <person name="Yuan J."/>
            <person name="Li F."/>
            <person name="Xiang J."/>
        </authorList>
    </citation>
    <scope>NUCLEOTIDE SEQUENCE [LARGE SCALE GENOMIC DNA]</scope>
    <source>
        <tissue evidence="5">Muscle</tissue>
    </source>
</reference>
<feature type="region of interest" description="Disordered" evidence="3">
    <location>
        <begin position="1155"/>
        <end position="1178"/>
    </location>
</feature>
<feature type="compositionally biased region" description="Polar residues" evidence="3">
    <location>
        <begin position="1378"/>
        <end position="1394"/>
    </location>
</feature>
<feature type="compositionally biased region" description="Low complexity" evidence="3">
    <location>
        <begin position="794"/>
        <end position="822"/>
    </location>
</feature>
<feature type="compositionally biased region" description="Polar residues" evidence="3">
    <location>
        <begin position="1119"/>
        <end position="1129"/>
    </location>
</feature>
<organism evidence="5 6">
    <name type="scientific">Penaeus vannamei</name>
    <name type="common">Whiteleg shrimp</name>
    <name type="synonym">Litopenaeus vannamei</name>
    <dbReference type="NCBI Taxonomy" id="6689"/>
    <lineage>
        <taxon>Eukaryota</taxon>
        <taxon>Metazoa</taxon>
        <taxon>Ecdysozoa</taxon>
        <taxon>Arthropoda</taxon>
        <taxon>Crustacea</taxon>
        <taxon>Multicrustacea</taxon>
        <taxon>Malacostraca</taxon>
        <taxon>Eumalacostraca</taxon>
        <taxon>Eucarida</taxon>
        <taxon>Decapoda</taxon>
        <taxon>Dendrobranchiata</taxon>
        <taxon>Penaeoidea</taxon>
        <taxon>Penaeidae</taxon>
        <taxon>Penaeus</taxon>
    </lineage>
</organism>
<evidence type="ECO:0000256" key="3">
    <source>
        <dbReference type="SAM" id="MobiDB-lite"/>
    </source>
</evidence>